<accession>A0A5A7UMA7</accession>
<evidence type="ECO:0000313" key="5">
    <source>
        <dbReference type="Proteomes" id="UP000321947"/>
    </source>
</evidence>
<dbReference type="EMBL" id="SSTE01007511">
    <property type="protein sequence ID" value="KAA0056324.1"/>
    <property type="molecule type" value="Genomic_DNA"/>
</dbReference>
<feature type="domain" description="G" evidence="1">
    <location>
        <begin position="327"/>
        <end position="366"/>
    </location>
</feature>
<dbReference type="Proteomes" id="UP000321393">
    <property type="component" value="Unassembled WGS sequence"/>
</dbReference>
<dbReference type="PANTHER" id="PTHR42714">
    <property type="entry name" value="TRNA MODIFICATION GTPASE GTPBP3"/>
    <property type="match status" value="1"/>
</dbReference>
<dbReference type="GO" id="GO:0005525">
    <property type="term" value="F:GTP binding"/>
    <property type="evidence" value="ECO:0007669"/>
    <property type="project" value="InterPro"/>
</dbReference>
<dbReference type="Proteomes" id="UP000321947">
    <property type="component" value="Unassembled WGS sequence"/>
</dbReference>
<dbReference type="Pfam" id="PF01926">
    <property type="entry name" value="MMR_HSR1"/>
    <property type="match status" value="1"/>
</dbReference>
<dbReference type="InterPro" id="IPR006073">
    <property type="entry name" value="GTP-bd"/>
</dbReference>
<gene>
    <name evidence="3" type="ORF">E5676_scaffold11G00970</name>
    <name evidence="2" type="ORF">E6C27_scaffold186G00150</name>
</gene>
<dbReference type="PANTHER" id="PTHR42714:SF2">
    <property type="entry name" value="TRNA MODIFICATION GTPASE GTPBP3, MITOCHONDRIAL"/>
    <property type="match status" value="1"/>
</dbReference>
<evidence type="ECO:0000313" key="2">
    <source>
        <dbReference type="EMBL" id="KAA0056324.1"/>
    </source>
</evidence>
<dbReference type="InterPro" id="IPR027417">
    <property type="entry name" value="P-loop_NTPase"/>
</dbReference>
<dbReference type="GO" id="GO:0002098">
    <property type="term" value="P:tRNA wobble uridine modification"/>
    <property type="evidence" value="ECO:0007669"/>
    <property type="project" value="TreeGrafter"/>
</dbReference>
<dbReference type="STRING" id="1194695.A0A5A7UMA7"/>
<comment type="caution">
    <text evidence="2">The sequence shown here is derived from an EMBL/GenBank/DDBJ whole genome shotgun (WGS) entry which is preliminary data.</text>
</comment>
<dbReference type="GO" id="GO:0030488">
    <property type="term" value="P:tRNA methylation"/>
    <property type="evidence" value="ECO:0007669"/>
    <property type="project" value="TreeGrafter"/>
</dbReference>
<evidence type="ECO:0000313" key="4">
    <source>
        <dbReference type="Proteomes" id="UP000321393"/>
    </source>
</evidence>
<dbReference type="GO" id="GO:0005829">
    <property type="term" value="C:cytosol"/>
    <property type="evidence" value="ECO:0007669"/>
    <property type="project" value="TreeGrafter"/>
</dbReference>
<reference evidence="4 5" key="1">
    <citation type="submission" date="2019-08" db="EMBL/GenBank/DDBJ databases">
        <title>Draft genome sequences of two oriental melons (Cucumis melo L. var makuwa).</title>
        <authorList>
            <person name="Kwon S.-Y."/>
        </authorList>
    </citation>
    <scope>NUCLEOTIDE SEQUENCE [LARGE SCALE GENOMIC DNA]</scope>
    <source>
        <strain evidence="5">cv. Chang Bougi</strain>
        <strain evidence="4">cv. SW 3</strain>
        <tissue evidence="2">Leaf</tissue>
    </source>
</reference>
<dbReference type="SUPFAM" id="SSF52540">
    <property type="entry name" value="P-loop containing nucleoside triphosphate hydrolases"/>
    <property type="match status" value="1"/>
</dbReference>
<dbReference type="OrthoDB" id="2272416at2759"/>
<proteinExistence type="predicted"/>
<name>A0A5A7UMA7_CUCMM</name>
<organism evidence="2 4">
    <name type="scientific">Cucumis melo var. makuwa</name>
    <name type="common">Oriental melon</name>
    <dbReference type="NCBI Taxonomy" id="1194695"/>
    <lineage>
        <taxon>Eukaryota</taxon>
        <taxon>Viridiplantae</taxon>
        <taxon>Streptophyta</taxon>
        <taxon>Embryophyta</taxon>
        <taxon>Tracheophyta</taxon>
        <taxon>Spermatophyta</taxon>
        <taxon>Magnoliopsida</taxon>
        <taxon>eudicotyledons</taxon>
        <taxon>Gunneridae</taxon>
        <taxon>Pentapetalae</taxon>
        <taxon>rosids</taxon>
        <taxon>fabids</taxon>
        <taxon>Cucurbitales</taxon>
        <taxon>Cucurbitaceae</taxon>
        <taxon>Benincaseae</taxon>
        <taxon>Cucumis</taxon>
    </lineage>
</organism>
<dbReference type="AlphaFoldDB" id="A0A5A7UMA7"/>
<evidence type="ECO:0000313" key="3">
    <source>
        <dbReference type="EMBL" id="TYK03190.1"/>
    </source>
</evidence>
<sequence length="380" mass="43475">MAIELWHHEEGQGESVKVATDDPATRNANRVQAFDEMSSNLQETMVGQNAENHLSQKLEKRFSIERLNALGATTFEGTINLTNVKKWLTRPDRVNFVIWEEVRKTFKDKFYLCSFCDMKRKKFMSLVQGDMTAIVYEKRFIELAKYALAGLVIDEAEKCKWFRAEPPPSSHLPSSLHAQSSLVLTTATPSIVALSQTFEDLLSTLHRPRCSEIYRTPIWQPLRHPMVIILFMAWTIFRAKSLQILTAVLGTSSMSFFEGIEMRKDEIILKYWLMLRINVLQSIRWERNLHFVCCLDFFSHTSSFEGLFAGQKALDVFNGQMQCVQSERAIVTEIAGTTRDVIEANVTVSGIPMTLLETAGIRETNDIVEKIGMIYKFPNV</sequence>
<dbReference type="Gene3D" id="3.40.50.300">
    <property type="entry name" value="P-loop containing nucleotide triphosphate hydrolases"/>
    <property type="match status" value="1"/>
</dbReference>
<evidence type="ECO:0000259" key="1">
    <source>
        <dbReference type="Pfam" id="PF01926"/>
    </source>
</evidence>
<dbReference type="EMBL" id="SSTD01015294">
    <property type="protein sequence ID" value="TYK03190.1"/>
    <property type="molecule type" value="Genomic_DNA"/>
</dbReference>
<protein>
    <recommendedName>
        <fullName evidence="1">G domain-containing protein</fullName>
    </recommendedName>
</protein>